<dbReference type="Proteomes" id="UP000365705">
    <property type="component" value="Unassembled WGS sequence"/>
</dbReference>
<evidence type="ECO:0000313" key="2">
    <source>
        <dbReference type="Proteomes" id="UP000365705"/>
    </source>
</evidence>
<name>A0A508YSE7_LIMMU</name>
<protein>
    <submittedName>
        <fullName evidence="1">Uncharacterized protein</fullName>
    </submittedName>
</protein>
<organism evidence="1 2">
    <name type="scientific">Limosilactobacillus mucosae</name>
    <name type="common">Lactobacillus mucosae</name>
    <dbReference type="NCBI Taxonomy" id="97478"/>
    <lineage>
        <taxon>Bacteria</taxon>
        <taxon>Bacillati</taxon>
        <taxon>Bacillota</taxon>
        <taxon>Bacilli</taxon>
        <taxon>Lactobacillales</taxon>
        <taxon>Lactobacillaceae</taxon>
        <taxon>Limosilactobacillus</taxon>
    </lineage>
</organism>
<gene>
    <name evidence="1" type="ORF">LMUP508_01120</name>
</gene>
<dbReference type="RefSeq" id="WP_143113032.1">
    <property type="nucleotide sequence ID" value="NZ_CABFNH010000014.1"/>
</dbReference>
<dbReference type="EMBL" id="CABFNH010000014">
    <property type="protein sequence ID" value="VTZ90326.1"/>
    <property type="molecule type" value="Genomic_DNA"/>
</dbReference>
<proteinExistence type="predicted"/>
<evidence type="ECO:0000313" key="1">
    <source>
        <dbReference type="EMBL" id="VTZ90326.1"/>
    </source>
</evidence>
<reference evidence="1 2" key="1">
    <citation type="submission" date="2019-06" db="EMBL/GenBank/DDBJ databases">
        <authorList>
            <person name="Rodrigo-Torres L."/>
            <person name="Arahal R. D."/>
            <person name="Lucena T."/>
        </authorList>
    </citation>
    <scope>NUCLEOTIDE SEQUENCE [LARGE SCALE GENOMIC DNA]</scope>
    <source>
        <strain evidence="1 2">INIA P508</strain>
    </source>
</reference>
<sequence>MDWKKLYPYVTGGNVHDASEWYENYLNCLNNGKPDSMGAVLNLLKLLDQATDVVVDLLSEADKKGHELERYGHREDCPLRGMGHRTNVLTADGKDKISIIQNIDRKTGKLADLEFHNVKRDDSDRINFFYCPICGGYLYERKDDENE</sequence>
<dbReference type="AlphaFoldDB" id="A0A508YSE7"/>
<accession>A0A508YSE7</accession>